<dbReference type="EMBL" id="QNRH01000007">
    <property type="protein sequence ID" value="RBO92259.1"/>
    <property type="molecule type" value="Genomic_DNA"/>
</dbReference>
<keyword evidence="2" id="KW-1185">Reference proteome</keyword>
<sequence length="175" mass="19750">MSWLGWSLTFVHIFGDDCRTIAVFAVDGAFNRDQITLVVKLILKIDTVTLWVRVDQIEPAIHANDWLNTATLLREANGRKSCRKTTIALRLVETEKEMKSVAAANRMKMGLSAKVAGTQEAGSVLGRLHLLNPDEITSAQFEAGMRMAEGYARSMLWQVFRSRVSKQWISLMYMD</sequence>
<proteinExistence type="predicted"/>
<protein>
    <submittedName>
        <fullName evidence="1">Uncharacterized protein</fullName>
    </submittedName>
</protein>
<gene>
    <name evidence="1" type="ORF">DFR47_107158</name>
</gene>
<evidence type="ECO:0000313" key="1">
    <source>
        <dbReference type="EMBL" id="RBO92259.1"/>
    </source>
</evidence>
<dbReference type="Proteomes" id="UP000252893">
    <property type="component" value="Unassembled WGS sequence"/>
</dbReference>
<comment type="caution">
    <text evidence="1">The sequence shown here is derived from an EMBL/GenBank/DDBJ whole genome shotgun (WGS) entry which is preliminary data.</text>
</comment>
<accession>A0A366DS12</accession>
<dbReference type="AlphaFoldDB" id="A0A366DS12"/>
<name>A0A366DS12_9HYPH</name>
<evidence type="ECO:0000313" key="2">
    <source>
        <dbReference type="Proteomes" id="UP000252893"/>
    </source>
</evidence>
<organism evidence="1 2">
    <name type="scientific">Pseudochrobactrum asaccharolyticum</name>
    <dbReference type="NCBI Taxonomy" id="354351"/>
    <lineage>
        <taxon>Bacteria</taxon>
        <taxon>Pseudomonadati</taxon>
        <taxon>Pseudomonadota</taxon>
        <taxon>Alphaproteobacteria</taxon>
        <taxon>Hyphomicrobiales</taxon>
        <taxon>Brucellaceae</taxon>
        <taxon>Pseudochrobactrum</taxon>
    </lineage>
</organism>
<reference evidence="1 2" key="1">
    <citation type="submission" date="2018-06" db="EMBL/GenBank/DDBJ databases">
        <title>Genomic Encyclopedia of Type Strains, Phase IV (KMG-IV): sequencing the most valuable type-strain genomes for metagenomic binning, comparative biology and taxonomic classification.</title>
        <authorList>
            <person name="Goeker M."/>
        </authorList>
    </citation>
    <scope>NUCLEOTIDE SEQUENCE [LARGE SCALE GENOMIC DNA]</scope>
    <source>
        <strain evidence="1 2">DSM 25619</strain>
    </source>
</reference>